<accession>D2B8F9</accession>
<organism evidence="2 3">
    <name type="scientific">Streptosporangium roseum (strain ATCC 12428 / DSM 43021 / JCM 3005 / KCTC 9067 / NCIMB 10171 / NRRL 2505 / NI 9100)</name>
    <dbReference type="NCBI Taxonomy" id="479432"/>
    <lineage>
        <taxon>Bacteria</taxon>
        <taxon>Bacillati</taxon>
        <taxon>Actinomycetota</taxon>
        <taxon>Actinomycetes</taxon>
        <taxon>Streptosporangiales</taxon>
        <taxon>Streptosporangiaceae</taxon>
        <taxon>Streptosporangium</taxon>
    </lineage>
</organism>
<dbReference type="RefSeq" id="WP_012891507.1">
    <property type="nucleotide sequence ID" value="NC_013595.1"/>
</dbReference>
<reference evidence="2 3" key="1">
    <citation type="journal article" date="2010" name="Stand. Genomic Sci.">
        <title>Complete genome sequence of Streptosporangium roseum type strain (NI 9100).</title>
        <authorList>
            <person name="Nolan M."/>
            <person name="Sikorski J."/>
            <person name="Jando M."/>
            <person name="Lucas S."/>
            <person name="Lapidus A."/>
            <person name="Glavina Del Rio T."/>
            <person name="Chen F."/>
            <person name="Tice H."/>
            <person name="Pitluck S."/>
            <person name="Cheng J.F."/>
            <person name="Chertkov O."/>
            <person name="Sims D."/>
            <person name="Meincke L."/>
            <person name="Brettin T."/>
            <person name="Han C."/>
            <person name="Detter J.C."/>
            <person name="Bruce D."/>
            <person name="Goodwin L."/>
            <person name="Land M."/>
            <person name="Hauser L."/>
            <person name="Chang Y.J."/>
            <person name="Jeffries C.D."/>
            <person name="Ivanova N."/>
            <person name="Mavromatis K."/>
            <person name="Mikhailova N."/>
            <person name="Chen A."/>
            <person name="Palaniappan K."/>
            <person name="Chain P."/>
            <person name="Rohde M."/>
            <person name="Goker M."/>
            <person name="Bristow J."/>
            <person name="Eisen J.A."/>
            <person name="Markowitz V."/>
            <person name="Hugenholtz P."/>
            <person name="Kyrpides N.C."/>
            <person name="Klenk H.P."/>
        </authorList>
    </citation>
    <scope>NUCLEOTIDE SEQUENCE [LARGE SCALE GENOMIC DNA]</scope>
    <source>
        <strain evidence="3">ATCC 12428 / DSM 43021 / JCM 3005 / NI 9100</strain>
    </source>
</reference>
<dbReference type="KEGG" id="sro:Sros_4969"/>
<gene>
    <name evidence="2" type="ordered locus">Sros_4969</name>
</gene>
<sequence>MHPAPEYRLTVGAGARPPKGRAGSRERSTNWAPAECTLPTAEQPLRVAEFDALFAGALRGHQRLAPTHLRLRLDGAGGWTPILIR</sequence>
<evidence type="ECO:0000313" key="2">
    <source>
        <dbReference type="EMBL" id="ACZ87769.1"/>
    </source>
</evidence>
<dbReference type="AlphaFoldDB" id="D2B8F9"/>
<dbReference type="OrthoDB" id="8421706at2"/>
<keyword evidence="3" id="KW-1185">Reference proteome</keyword>
<proteinExistence type="predicted"/>
<evidence type="ECO:0000313" key="3">
    <source>
        <dbReference type="Proteomes" id="UP000002029"/>
    </source>
</evidence>
<dbReference type="EMBL" id="CP001814">
    <property type="protein sequence ID" value="ACZ87769.1"/>
    <property type="molecule type" value="Genomic_DNA"/>
</dbReference>
<feature type="compositionally biased region" description="Low complexity" evidence="1">
    <location>
        <begin position="12"/>
        <end position="21"/>
    </location>
</feature>
<evidence type="ECO:0000256" key="1">
    <source>
        <dbReference type="SAM" id="MobiDB-lite"/>
    </source>
</evidence>
<dbReference type="HOGENOM" id="CLU_2511350_0_0_11"/>
<protein>
    <submittedName>
        <fullName evidence="2">Uncharacterized protein</fullName>
    </submittedName>
</protein>
<name>D2B8F9_STRRD</name>
<dbReference type="STRING" id="479432.Sros_4969"/>
<dbReference type="Proteomes" id="UP000002029">
    <property type="component" value="Chromosome"/>
</dbReference>
<feature type="region of interest" description="Disordered" evidence="1">
    <location>
        <begin position="1"/>
        <end position="31"/>
    </location>
</feature>